<evidence type="ECO:0000256" key="3">
    <source>
        <dbReference type="ARBA" id="ARBA00023163"/>
    </source>
</evidence>
<dbReference type="SUPFAM" id="SSF46689">
    <property type="entry name" value="Homeodomain-like"/>
    <property type="match status" value="1"/>
</dbReference>
<dbReference type="Pfam" id="PF00440">
    <property type="entry name" value="TetR_N"/>
    <property type="match status" value="1"/>
</dbReference>
<keyword evidence="2 4" id="KW-0238">DNA-binding</keyword>
<dbReference type="InterPro" id="IPR036271">
    <property type="entry name" value="Tet_transcr_reg_TetR-rel_C_sf"/>
</dbReference>
<dbReference type="InterPro" id="IPR009057">
    <property type="entry name" value="Homeodomain-like_sf"/>
</dbReference>
<dbReference type="InterPro" id="IPR025996">
    <property type="entry name" value="MT1864/Rv1816-like_C"/>
</dbReference>
<dbReference type="KEGG" id="many:MANY_15470"/>
<dbReference type="PANTHER" id="PTHR30055">
    <property type="entry name" value="HTH-TYPE TRANSCRIPTIONAL REGULATOR RUTR"/>
    <property type="match status" value="1"/>
</dbReference>
<dbReference type="EMBL" id="AP022620">
    <property type="protein sequence ID" value="BBZ76210.1"/>
    <property type="molecule type" value="Genomic_DNA"/>
</dbReference>
<protein>
    <submittedName>
        <fullName evidence="6">TetR family transcriptional regulator</fullName>
    </submittedName>
</protein>
<keyword evidence="3" id="KW-0804">Transcription</keyword>
<name>A0A6N4W2S6_9MYCO</name>
<dbReference type="PANTHER" id="PTHR30055:SF243">
    <property type="entry name" value="HTH-TYPE TRANSCRIPTIONAL REGULATOR RV1816"/>
    <property type="match status" value="1"/>
</dbReference>
<organism evidence="6 7">
    <name type="scientific">Mycolicibacterium anyangense</name>
    <dbReference type="NCBI Taxonomy" id="1431246"/>
    <lineage>
        <taxon>Bacteria</taxon>
        <taxon>Bacillati</taxon>
        <taxon>Actinomycetota</taxon>
        <taxon>Actinomycetes</taxon>
        <taxon>Mycobacteriales</taxon>
        <taxon>Mycobacteriaceae</taxon>
        <taxon>Mycolicibacterium</taxon>
    </lineage>
</organism>
<evidence type="ECO:0000259" key="5">
    <source>
        <dbReference type="PROSITE" id="PS50977"/>
    </source>
</evidence>
<dbReference type="Gene3D" id="1.10.357.10">
    <property type="entry name" value="Tetracycline Repressor, domain 2"/>
    <property type="match status" value="1"/>
</dbReference>
<dbReference type="PROSITE" id="PS50977">
    <property type="entry name" value="HTH_TETR_2"/>
    <property type="match status" value="1"/>
</dbReference>
<feature type="domain" description="HTH tetR-type" evidence="5">
    <location>
        <begin position="9"/>
        <end position="69"/>
    </location>
</feature>
<evidence type="ECO:0000256" key="2">
    <source>
        <dbReference type="ARBA" id="ARBA00023125"/>
    </source>
</evidence>
<reference evidence="6 7" key="1">
    <citation type="journal article" date="2019" name="Emerg. Microbes Infect.">
        <title>Comprehensive subspecies identification of 175 nontuberculous mycobacteria species based on 7547 genomic profiles.</title>
        <authorList>
            <person name="Matsumoto Y."/>
            <person name="Kinjo T."/>
            <person name="Motooka D."/>
            <person name="Nabeya D."/>
            <person name="Jung N."/>
            <person name="Uechi K."/>
            <person name="Horii T."/>
            <person name="Iida T."/>
            <person name="Fujita J."/>
            <person name="Nakamura S."/>
        </authorList>
    </citation>
    <scope>NUCLEOTIDE SEQUENCE [LARGE SCALE GENOMIC DNA]</scope>
    <source>
        <strain evidence="6 7">JCM 30275</strain>
    </source>
</reference>
<keyword evidence="1" id="KW-0805">Transcription regulation</keyword>
<sequence>MGKRQETRQRIEAQILDLARRQLSAEGAAGLSVRAIARDLGMASSAVYRYVASRDELLTVLLVATYSELADAVDRARGEAEGGWRSELMAIAHAMRRWALEQPARWALLYGSPVPGYHAPPELTVGPGTRVVGILFDAVAKGLASGDIAATEGAVAQPLSEDLQRIRAEFGFPGDDALVIRCTTLWAAVVGAISLEVFGQYGVDTFADTHALFDHQVRLVVDRLAAAGH</sequence>
<dbReference type="GO" id="GO:0000976">
    <property type="term" value="F:transcription cis-regulatory region binding"/>
    <property type="evidence" value="ECO:0007669"/>
    <property type="project" value="TreeGrafter"/>
</dbReference>
<dbReference type="AlphaFoldDB" id="A0A6N4W2S6"/>
<feature type="DNA-binding region" description="H-T-H motif" evidence="4">
    <location>
        <begin position="32"/>
        <end position="51"/>
    </location>
</feature>
<dbReference type="SUPFAM" id="SSF48498">
    <property type="entry name" value="Tetracyclin repressor-like, C-terminal domain"/>
    <property type="match status" value="1"/>
</dbReference>
<dbReference type="RefSeq" id="WP_163803702.1">
    <property type="nucleotide sequence ID" value="NZ_AP022620.1"/>
</dbReference>
<dbReference type="InterPro" id="IPR001647">
    <property type="entry name" value="HTH_TetR"/>
</dbReference>
<evidence type="ECO:0000256" key="1">
    <source>
        <dbReference type="ARBA" id="ARBA00023015"/>
    </source>
</evidence>
<dbReference type="InterPro" id="IPR050109">
    <property type="entry name" value="HTH-type_TetR-like_transc_reg"/>
</dbReference>
<evidence type="ECO:0000256" key="4">
    <source>
        <dbReference type="PROSITE-ProRule" id="PRU00335"/>
    </source>
</evidence>
<dbReference type="GO" id="GO:0003700">
    <property type="term" value="F:DNA-binding transcription factor activity"/>
    <property type="evidence" value="ECO:0007669"/>
    <property type="project" value="TreeGrafter"/>
</dbReference>
<dbReference type="Pfam" id="PF13305">
    <property type="entry name" value="TetR_C_33"/>
    <property type="match status" value="1"/>
</dbReference>
<gene>
    <name evidence="6" type="ORF">MANY_15470</name>
</gene>
<evidence type="ECO:0000313" key="7">
    <source>
        <dbReference type="Proteomes" id="UP000467249"/>
    </source>
</evidence>
<evidence type="ECO:0000313" key="6">
    <source>
        <dbReference type="EMBL" id="BBZ76210.1"/>
    </source>
</evidence>
<accession>A0A6N4W2S6</accession>
<proteinExistence type="predicted"/>
<dbReference type="Proteomes" id="UP000467249">
    <property type="component" value="Chromosome"/>
</dbReference>
<keyword evidence="7" id="KW-1185">Reference proteome</keyword>